<reference evidence="1" key="1">
    <citation type="submission" date="2019-05" db="EMBL/GenBank/DDBJ databases">
        <title>Annotation for the trematode Fasciolopsis buski.</title>
        <authorList>
            <person name="Choi Y.-J."/>
        </authorList>
    </citation>
    <scope>NUCLEOTIDE SEQUENCE</scope>
    <source>
        <strain evidence="1">HT</strain>
        <tissue evidence="1">Whole worm</tissue>
    </source>
</reference>
<organism evidence="1 2">
    <name type="scientific">Fasciolopsis buskii</name>
    <dbReference type="NCBI Taxonomy" id="27845"/>
    <lineage>
        <taxon>Eukaryota</taxon>
        <taxon>Metazoa</taxon>
        <taxon>Spiralia</taxon>
        <taxon>Lophotrochozoa</taxon>
        <taxon>Platyhelminthes</taxon>
        <taxon>Trematoda</taxon>
        <taxon>Digenea</taxon>
        <taxon>Plagiorchiida</taxon>
        <taxon>Echinostomata</taxon>
        <taxon>Echinostomatoidea</taxon>
        <taxon>Fasciolidae</taxon>
        <taxon>Fasciolopsis</taxon>
    </lineage>
</organism>
<evidence type="ECO:0000313" key="2">
    <source>
        <dbReference type="Proteomes" id="UP000728185"/>
    </source>
</evidence>
<comment type="caution">
    <text evidence="1">The sequence shown here is derived from an EMBL/GenBank/DDBJ whole genome shotgun (WGS) entry which is preliminary data.</text>
</comment>
<protein>
    <submittedName>
        <fullName evidence="1">Uncharacterized protein</fullName>
    </submittedName>
</protein>
<accession>A0A8E0RM35</accession>
<evidence type="ECO:0000313" key="1">
    <source>
        <dbReference type="EMBL" id="KAA0187437.1"/>
    </source>
</evidence>
<dbReference type="Proteomes" id="UP000728185">
    <property type="component" value="Unassembled WGS sequence"/>
</dbReference>
<name>A0A8E0RM35_9TREM</name>
<gene>
    <name evidence="1" type="ORF">FBUS_10443</name>
</gene>
<dbReference type="AlphaFoldDB" id="A0A8E0RM35"/>
<keyword evidence="2" id="KW-1185">Reference proteome</keyword>
<dbReference type="EMBL" id="LUCM01009112">
    <property type="protein sequence ID" value="KAA0187437.1"/>
    <property type="molecule type" value="Genomic_DNA"/>
</dbReference>
<dbReference type="OrthoDB" id="6238700at2759"/>
<sequence length="513" mass="58096">MSSVHFLVRLIRSDSSSKQPALCLSACEVVCLEPDPPSLLLRRFQSLSIVQREIRQDTIGITRIGTASRQFTNPDSPSWSYPMIVQLLPSQIHKSVLLTGSVARRWYCALKRGGTYRVVWEWLNDTTDVPRITSLQSVPINSPTDEVECSHVMSPQDALILSRSRSCNSDNTVTSINVEGLLVHKTVSTSHGCCLWCAQVDQRNDQTAISHLLQIDIPPELDWTQWSAGFPGPFYWIRIYDLHWVRLHSGNGMSVKLMASALSRIEWIPQHELPYLNHSEDPEKRRLYQRDCAHCRTLWKCVDVDEASHPMDRLIGTVPAECSVLGSDHALSVRACIIKCLEFQCGRALVELGQPPSANSDPSTLTQKLTCQPYVIDESLELARSLFGFDQVNWSRLCRVFEKELFGSGQRTSGRTFFSVPLKPSTDAQQLSPLMYALYSYLTSATFLRTHRFHLKKLAPCSWKTCSEVWRLRRIRLHENTIDGISTSGCGLIVNFVVPPLRSFQMINVDNDF</sequence>
<proteinExistence type="predicted"/>